<dbReference type="SUPFAM" id="SSF47616">
    <property type="entry name" value="GST C-terminal domain-like"/>
    <property type="match status" value="1"/>
</dbReference>
<dbReference type="AlphaFoldDB" id="A0A4Q7VZ95"/>
<comment type="caution">
    <text evidence="2">The sequence shown here is derived from an EMBL/GenBank/DDBJ whole genome shotgun (WGS) entry which is preliminary data.</text>
</comment>
<dbReference type="GO" id="GO:0004364">
    <property type="term" value="F:glutathione transferase activity"/>
    <property type="evidence" value="ECO:0007669"/>
    <property type="project" value="TreeGrafter"/>
</dbReference>
<dbReference type="EMBL" id="SHKP01000004">
    <property type="protein sequence ID" value="RZU02174.1"/>
    <property type="molecule type" value="Genomic_DNA"/>
</dbReference>
<dbReference type="OrthoDB" id="9799538at2"/>
<sequence length="232" mass="25232">MQLVIGNKNYSSWSMRPWVLMRAAGIAFDERKLRFGNGFETDGEFKRQVATLSPAGRVPVLVTDTGLAIWDTLAIAETLAEMHPQLALWPVDAAARARARSICAEMHSGFTTLRNHCPMNIEAALPEVGARLLATEPGVVADLQRIGSMWEQQLEQHGGPWLFGARFCIADAMYAPVCSRLKTYALPLPPAAAAYAGRVLAHPAVAEWIAGALAEHDFVAVDEPYRSAPLPA</sequence>
<dbReference type="Proteomes" id="UP000293671">
    <property type="component" value="Unassembled WGS sequence"/>
</dbReference>
<dbReference type="Pfam" id="PF13410">
    <property type="entry name" value="GST_C_2"/>
    <property type="match status" value="1"/>
</dbReference>
<name>A0A4Q7VZ95_9BURK</name>
<organism evidence="2 3">
    <name type="scientific">Rivibacter subsaxonicus</name>
    <dbReference type="NCBI Taxonomy" id="457575"/>
    <lineage>
        <taxon>Bacteria</taxon>
        <taxon>Pseudomonadati</taxon>
        <taxon>Pseudomonadota</taxon>
        <taxon>Betaproteobacteria</taxon>
        <taxon>Burkholderiales</taxon>
        <taxon>Rivibacter</taxon>
    </lineage>
</organism>
<keyword evidence="3" id="KW-1185">Reference proteome</keyword>
<gene>
    <name evidence="2" type="ORF">EV670_0195</name>
</gene>
<dbReference type="InterPro" id="IPR036282">
    <property type="entry name" value="Glutathione-S-Trfase_C_sf"/>
</dbReference>
<dbReference type="GO" id="GO:0006559">
    <property type="term" value="P:L-phenylalanine catabolic process"/>
    <property type="evidence" value="ECO:0007669"/>
    <property type="project" value="TreeGrafter"/>
</dbReference>
<dbReference type="SUPFAM" id="SSF52833">
    <property type="entry name" value="Thioredoxin-like"/>
    <property type="match status" value="1"/>
</dbReference>
<dbReference type="InterPro" id="IPR036249">
    <property type="entry name" value="Thioredoxin-like_sf"/>
</dbReference>
<dbReference type="PANTHER" id="PTHR42673">
    <property type="entry name" value="MALEYLACETOACETATE ISOMERASE"/>
    <property type="match status" value="1"/>
</dbReference>
<evidence type="ECO:0000313" key="3">
    <source>
        <dbReference type="Proteomes" id="UP000293671"/>
    </source>
</evidence>
<dbReference type="Gene3D" id="1.20.1050.10">
    <property type="match status" value="1"/>
</dbReference>
<accession>A0A4Q7VZ95</accession>
<dbReference type="PANTHER" id="PTHR42673:SF4">
    <property type="entry name" value="MALEYLACETOACETATE ISOMERASE"/>
    <property type="match status" value="1"/>
</dbReference>
<dbReference type="RefSeq" id="WP_130429959.1">
    <property type="nucleotide sequence ID" value="NZ_SHKP01000004.1"/>
</dbReference>
<reference evidence="2 3" key="1">
    <citation type="submission" date="2019-02" db="EMBL/GenBank/DDBJ databases">
        <title>Genomic Encyclopedia of Type Strains, Phase IV (KMG-IV): sequencing the most valuable type-strain genomes for metagenomic binning, comparative biology and taxonomic classification.</title>
        <authorList>
            <person name="Goeker M."/>
        </authorList>
    </citation>
    <scope>NUCLEOTIDE SEQUENCE [LARGE SCALE GENOMIC DNA]</scope>
    <source>
        <strain evidence="2 3">DSM 19570</strain>
    </source>
</reference>
<dbReference type="GO" id="GO:0006749">
    <property type="term" value="P:glutathione metabolic process"/>
    <property type="evidence" value="ECO:0007669"/>
    <property type="project" value="TreeGrafter"/>
</dbReference>
<dbReference type="Gene3D" id="3.40.30.10">
    <property type="entry name" value="Glutaredoxin"/>
    <property type="match status" value="1"/>
</dbReference>
<dbReference type="Pfam" id="PF13409">
    <property type="entry name" value="GST_N_2"/>
    <property type="match status" value="1"/>
</dbReference>
<dbReference type="PROSITE" id="PS50404">
    <property type="entry name" value="GST_NTER"/>
    <property type="match status" value="1"/>
</dbReference>
<proteinExistence type="predicted"/>
<evidence type="ECO:0000313" key="2">
    <source>
        <dbReference type="EMBL" id="RZU02174.1"/>
    </source>
</evidence>
<evidence type="ECO:0000259" key="1">
    <source>
        <dbReference type="PROSITE" id="PS50404"/>
    </source>
</evidence>
<dbReference type="InterPro" id="IPR004045">
    <property type="entry name" value="Glutathione_S-Trfase_N"/>
</dbReference>
<dbReference type="CDD" id="cd03043">
    <property type="entry name" value="GST_N_1"/>
    <property type="match status" value="1"/>
</dbReference>
<keyword evidence="2" id="KW-0808">Transferase</keyword>
<protein>
    <submittedName>
        <fullName evidence="2">Glutathione S-transferase</fullName>
    </submittedName>
</protein>
<dbReference type="GO" id="GO:0016034">
    <property type="term" value="F:maleylacetoacetate isomerase activity"/>
    <property type="evidence" value="ECO:0007669"/>
    <property type="project" value="TreeGrafter"/>
</dbReference>
<feature type="domain" description="GST N-terminal" evidence="1">
    <location>
        <begin position="1"/>
        <end position="87"/>
    </location>
</feature>